<name>A0A1W5D3D9_9LECA</name>
<accession>A0A1W5D3D9</accession>
<dbReference type="Proteomes" id="UP000192927">
    <property type="component" value="Unassembled WGS sequence"/>
</dbReference>
<keyword evidence="2" id="KW-1185">Reference proteome</keyword>
<organism evidence="1 2">
    <name type="scientific">Lasallia pustulata</name>
    <dbReference type="NCBI Taxonomy" id="136370"/>
    <lineage>
        <taxon>Eukaryota</taxon>
        <taxon>Fungi</taxon>
        <taxon>Dikarya</taxon>
        <taxon>Ascomycota</taxon>
        <taxon>Pezizomycotina</taxon>
        <taxon>Lecanoromycetes</taxon>
        <taxon>OSLEUM clade</taxon>
        <taxon>Umbilicariomycetidae</taxon>
        <taxon>Umbilicariales</taxon>
        <taxon>Umbilicariaceae</taxon>
        <taxon>Lasallia</taxon>
    </lineage>
</organism>
<evidence type="ECO:0000313" key="2">
    <source>
        <dbReference type="Proteomes" id="UP000192927"/>
    </source>
</evidence>
<sequence>MYDFASLRRSDRASFSLQPLLYFQLLSIPSSATYHTMGPSLAPILRTLRAVAALHFAFVPLIDAGSAYATCYFPDGSVAGDNFPCFPDQAVSFCCGANWVCSKNLLCLATSLIHDLVVRGSSTDKSWRSAACPQFCTNNRTWLSSEARNALCVILFDH</sequence>
<protein>
    <submittedName>
        <fullName evidence="1">Uncharacterized protein</fullName>
    </submittedName>
</protein>
<dbReference type="AlphaFoldDB" id="A0A1W5D3D9"/>
<reference evidence="2" key="1">
    <citation type="submission" date="2017-03" db="EMBL/GenBank/DDBJ databases">
        <authorList>
            <person name="Sharma R."/>
            <person name="Thines M."/>
        </authorList>
    </citation>
    <scope>NUCLEOTIDE SEQUENCE [LARGE SCALE GENOMIC DNA]</scope>
</reference>
<evidence type="ECO:0000313" key="1">
    <source>
        <dbReference type="EMBL" id="SLM37654.1"/>
    </source>
</evidence>
<dbReference type="EMBL" id="FWEW01001791">
    <property type="protein sequence ID" value="SLM37654.1"/>
    <property type="molecule type" value="Genomic_DNA"/>
</dbReference>
<proteinExistence type="predicted"/>